<evidence type="ECO:0000313" key="1">
    <source>
        <dbReference type="EMBL" id="KAI8558359.1"/>
    </source>
</evidence>
<keyword evidence="2" id="KW-1185">Reference proteome</keyword>
<comment type="caution">
    <text evidence="1">The sequence shown here is derived from an EMBL/GenBank/DDBJ whole genome shotgun (WGS) entry which is preliminary data.</text>
</comment>
<evidence type="ECO:0000313" key="2">
    <source>
        <dbReference type="Proteomes" id="UP001062846"/>
    </source>
</evidence>
<dbReference type="Proteomes" id="UP001062846">
    <property type="component" value="Chromosome 4"/>
</dbReference>
<reference evidence="1" key="1">
    <citation type="submission" date="2022-02" db="EMBL/GenBank/DDBJ databases">
        <title>Plant Genome Project.</title>
        <authorList>
            <person name="Zhang R.-G."/>
        </authorList>
    </citation>
    <scope>NUCLEOTIDE SEQUENCE</scope>
    <source>
        <strain evidence="1">AT1</strain>
    </source>
</reference>
<sequence>MVKVSYANWERKPKWRRCDYMLVAFRKAAEKAMDSEAKSKKVVAKLQEVEVENEVCEEECLGDRPMSVDIVDEIISSEEKKISVGDQSKRRRKGQPPTSQMVGPHGGMWSYDLDEASTDL</sequence>
<dbReference type="EMBL" id="CM046391">
    <property type="protein sequence ID" value="KAI8558359.1"/>
    <property type="molecule type" value="Genomic_DNA"/>
</dbReference>
<name>A0ACC0NZI8_RHOML</name>
<protein>
    <submittedName>
        <fullName evidence="1">Uncharacterized protein</fullName>
    </submittedName>
</protein>
<proteinExistence type="predicted"/>
<gene>
    <name evidence="1" type="ORF">RHMOL_Rhmol04G0085500</name>
</gene>
<accession>A0ACC0NZI8</accession>
<organism evidence="1 2">
    <name type="scientific">Rhododendron molle</name>
    <name type="common">Chinese azalea</name>
    <name type="synonym">Azalea mollis</name>
    <dbReference type="NCBI Taxonomy" id="49168"/>
    <lineage>
        <taxon>Eukaryota</taxon>
        <taxon>Viridiplantae</taxon>
        <taxon>Streptophyta</taxon>
        <taxon>Embryophyta</taxon>
        <taxon>Tracheophyta</taxon>
        <taxon>Spermatophyta</taxon>
        <taxon>Magnoliopsida</taxon>
        <taxon>eudicotyledons</taxon>
        <taxon>Gunneridae</taxon>
        <taxon>Pentapetalae</taxon>
        <taxon>asterids</taxon>
        <taxon>Ericales</taxon>
        <taxon>Ericaceae</taxon>
        <taxon>Ericoideae</taxon>
        <taxon>Rhodoreae</taxon>
        <taxon>Rhododendron</taxon>
    </lineage>
</organism>